<accession>A0A6A6TVJ1</accession>
<protein>
    <submittedName>
        <fullName evidence="1">Uncharacterized protein</fullName>
    </submittedName>
</protein>
<gene>
    <name evidence="1" type="ORF">BT63DRAFT_100818</name>
</gene>
<dbReference type="AlphaFoldDB" id="A0A6A6TVJ1"/>
<organism evidence="1 2">
    <name type="scientific">Microthyrium microscopicum</name>
    <dbReference type="NCBI Taxonomy" id="703497"/>
    <lineage>
        <taxon>Eukaryota</taxon>
        <taxon>Fungi</taxon>
        <taxon>Dikarya</taxon>
        <taxon>Ascomycota</taxon>
        <taxon>Pezizomycotina</taxon>
        <taxon>Dothideomycetes</taxon>
        <taxon>Dothideomycetes incertae sedis</taxon>
        <taxon>Microthyriales</taxon>
        <taxon>Microthyriaceae</taxon>
        <taxon>Microthyrium</taxon>
    </lineage>
</organism>
<sequence>MNGEGVRWKGHFANGCTSMTIMKTRFIKWRWLFETFPRLRDITILTYGSANVIPKLDEAHDCDNSWEGMDCNEVILLYGSVKEVLGEYDVSNTLNEERTSFDIIIRRKGKGSVPITITPLVFNVRTHEFSTLSQLCKKVDIFKPSGHRFPTDEDDLN</sequence>
<evidence type="ECO:0000313" key="2">
    <source>
        <dbReference type="Proteomes" id="UP000799302"/>
    </source>
</evidence>
<evidence type="ECO:0000313" key="1">
    <source>
        <dbReference type="EMBL" id="KAF2664099.1"/>
    </source>
</evidence>
<keyword evidence="2" id="KW-1185">Reference proteome</keyword>
<dbReference type="EMBL" id="MU004243">
    <property type="protein sequence ID" value="KAF2664099.1"/>
    <property type="molecule type" value="Genomic_DNA"/>
</dbReference>
<reference evidence="1" key="1">
    <citation type="journal article" date="2020" name="Stud. Mycol.">
        <title>101 Dothideomycetes genomes: a test case for predicting lifestyles and emergence of pathogens.</title>
        <authorList>
            <person name="Haridas S."/>
            <person name="Albert R."/>
            <person name="Binder M."/>
            <person name="Bloem J."/>
            <person name="Labutti K."/>
            <person name="Salamov A."/>
            <person name="Andreopoulos B."/>
            <person name="Baker S."/>
            <person name="Barry K."/>
            <person name="Bills G."/>
            <person name="Bluhm B."/>
            <person name="Cannon C."/>
            <person name="Castanera R."/>
            <person name="Culley D."/>
            <person name="Daum C."/>
            <person name="Ezra D."/>
            <person name="Gonzalez J."/>
            <person name="Henrissat B."/>
            <person name="Kuo A."/>
            <person name="Liang C."/>
            <person name="Lipzen A."/>
            <person name="Lutzoni F."/>
            <person name="Magnuson J."/>
            <person name="Mondo S."/>
            <person name="Nolan M."/>
            <person name="Ohm R."/>
            <person name="Pangilinan J."/>
            <person name="Park H.-J."/>
            <person name="Ramirez L."/>
            <person name="Alfaro M."/>
            <person name="Sun H."/>
            <person name="Tritt A."/>
            <person name="Yoshinaga Y."/>
            <person name="Zwiers L.-H."/>
            <person name="Turgeon B."/>
            <person name="Goodwin S."/>
            <person name="Spatafora J."/>
            <person name="Crous P."/>
            <person name="Grigoriev I."/>
        </authorList>
    </citation>
    <scope>NUCLEOTIDE SEQUENCE</scope>
    <source>
        <strain evidence="1">CBS 115976</strain>
    </source>
</reference>
<proteinExistence type="predicted"/>
<name>A0A6A6TVJ1_9PEZI</name>
<dbReference type="Proteomes" id="UP000799302">
    <property type="component" value="Unassembled WGS sequence"/>
</dbReference>